<reference evidence="1 2" key="1">
    <citation type="journal article" date="2015" name="J. Bacteriol.">
        <title>Resources for Genetic and Genomic Analysis of Emerging Pathogen Acinetobacter baumannii.</title>
        <authorList>
            <person name="Gallagher L.A."/>
            <person name="Ramage E."/>
            <person name="Weiss E.J."/>
            <person name="Radey M."/>
            <person name="Hayden H.S."/>
            <person name="Held K.G."/>
            <person name="Huse H.K."/>
            <person name="Zurawski D.V."/>
            <person name="Brittnacher M.J."/>
            <person name="Manoil C."/>
        </authorList>
    </citation>
    <scope>NUCLEOTIDE SEQUENCE [LARGE SCALE GENOMIC DNA]</scope>
    <source>
        <strain evidence="1 2">AB5075-UW</strain>
    </source>
</reference>
<sequence>MGFFMTIKPIRVQFKTACELLDISRESLRHIQRTDETFPKAIKIGTTKQAPVYFDYAELVEWHNNQKQSLAAMEA</sequence>
<organism evidence="1 2">
    <name type="scientific">Acinetobacter baumannii</name>
    <dbReference type="NCBI Taxonomy" id="470"/>
    <lineage>
        <taxon>Bacteria</taxon>
        <taxon>Pseudomonadati</taxon>
        <taxon>Pseudomonadota</taxon>
        <taxon>Gammaproteobacteria</taxon>
        <taxon>Moraxellales</taxon>
        <taxon>Moraxellaceae</taxon>
        <taxon>Acinetobacter</taxon>
        <taxon>Acinetobacter calcoaceticus/baumannii complex</taxon>
    </lineage>
</organism>
<accession>A0A0D5YLF4</accession>
<reference evidence="2" key="2">
    <citation type="submission" date="2015-03" db="EMBL/GenBank/DDBJ databases">
        <authorList>
            <person name="Gallagher L.A."/>
            <person name="Hayden H.S."/>
            <person name="Weiss E.J."/>
            <person name="Hager K.R."/>
            <person name="Ramage E."/>
            <person name="Radey M.R."/>
            <person name="Bydalek R."/>
            <person name="Manoil C."/>
            <person name="Miller S.I."/>
            <person name="Brittnacher M.J."/>
        </authorList>
    </citation>
    <scope>NUCLEOTIDE SEQUENCE [LARGE SCALE GENOMIC DNA]</scope>
    <source>
        <strain evidence="2">AB5075-UW</strain>
    </source>
</reference>
<evidence type="ECO:0000313" key="2">
    <source>
        <dbReference type="Proteomes" id="UP000032746"/>
    </source>
</evidence>
<protein>
    <submittedName>
        <fullName evidence="1">Uncharacterized protein</fullName>
    </submittedName>
</protein>
<name>A0A0D5YLF4_ACIBA</name>
<dbReference type="PATRIC" id="fig|470.1314.peg.1690"/>
<proteinExistence type="predicted"/>
<dbReference type="EMBL" id="CP008706">
    <property type="protein sequence ID" value="AKA32728.1"/>
    <property type="molecule type" value="Genomic_DNA"/>
</dbReference>
<evidence type="ECO:0000313" key="1">
    <source>
        <dbReference type="EMBL" id="AKA32728.1"/>
    </source>
</evidence>
<dbReference type="AlphaFoldDB" id="A0A0D5YLF4"/>
<gene>
    <name evidence="1" type="ORF">ABUW_3015</name>
</gene>
<dbReference type="Proteomes" id="UP000032746">
    <property type="component" value="Chromosome"/>
</dbReference>